<dbReference type="EMBL" id="CP001398">
    <property type="protein sequence ID" value="ACS34400.1"/>
    <property type="molecule type" value="Genomic_DNA"/>
</dbReference>
<dbReference type="PROSITE" id="PS51687">
    <property type="entry name" value="SAM_MT_RNA_M5U"/>
    <property type="match status" value="1"/>
</dbReference>
<gene>
    <name evidence="10" type="primary">rumA-2</name>
    <name evidence="10" type="ordered locus">TGAM_1898</name>
</gene>
<evidence type="ECO:0000256" key="7">
    <source>
        <dbReference type="PROSITE-ProRule" id="PRU01024"/>
    </source>
</evidence>
<feature type="binding site" evidence="7">
    <location>
        <position position="260"/>
    </location>
    <ligand>
        <name>S-adenosyl-L-methionine</name>
        <dbReference type="ChEBI" id="CHEBI:59789"/>
    </ligand>
</feature>
<dbReference type="AlphaFoldDB" id="C5A1Y1"/>
<feature type="binding site" evidence="7">
    <location>
        <position position="307"/>
    </location>
    <ligand>
        <name>S-adenosyl-L-methionine</name>
        <dbReference type="ChEBI" id="CHEBI:59789"/>
    </ligand>
</feature>
<evidence type="ECO:0000256" key="1">
    <source>
        <dbReference type="ARBA" id="ARBA00022485"/>
    </source>
</evidence>
<dbReference type="Proteomes" id="UP000001488">
    <property type="component" value="Chromosome"/>
</dbReference>
<dbReference type="GO" id="GO:0051539">
    <property type="term" value="F:4 iron, 4 sulfur cluster binding"/>
    <property type="evidence" value="ECO:0007669"/>
    <property type="project" value="UniProtKB-KW"/>
</dbReference>
<feature type="active site" description="Nucleophile" evidence="7">
    <location>
        <position position="376"/>
    </location>
</feature>
<proteinExistence type="inferred from homology"/>
<dbReference type="Pfam" id="PF21579">
    <property type="entry name" value="PabTrmU54_TRAM_dom"/>
    <property type="match status" value="1"/>
</dbReference>
<dbReference type="EC" id="2.1.1.-" evidence="10"/>
<protein>
    <submittedName>
        <fullName evidence="10">23S rRNA (Uracil-5-)-methyltransferase (RumA)</fullName>
        <ecNumber evidence="10">2.1.1.-</ecNumber>
    </submittedName>
</protein>
<evidence type="ECO:0000313" key="10">
    <source>
        <dbReference type="EMBL" id="ACS34400.1"/>
    </source>
</evidence>
<dbReference type="GO" id="GO:0008173">
    <property type="term" value="F:RNA methyltransferase activity"/>
    <property type="evidence" value="ECO:0007669"/>
    <property type="project" value="InterPro"/>
</dbReference>
<feature type="binding site" evidence="7">
    <location>
        <position position="286"/>
    </location>
    <ligand>
        <name>S-adenosyl-L-methionine</name>
        <dbReference type="ChEBI" id="CHEBI:59789"/>
    </ligand>
</feature>
<evidence type="ECO:0000313" key="11">
    <source>
        <dbReference type="Proteomes" id="UP000001488"/>
    </source>
</evidence>
<dbReference type="InterPro" id="IPR030390">
    <property type="entry name" value="MeTrfase_TrmA_AS"/>
</dbReference>
<keyword evidence="5" id="KW-0408">Iron</keyword>
<dbReference type="GO" id="GO:0008757">
    <property type="term" value="F:S-adenosylmethionine-dependent methyltransferase activity"/>
    <property type="evidence" value="ECO:0007669"/>
    <property type="project" value="UniProtKB-ARBA"/>
</dbReference>
<dbReference type="Gene3D" id="3.40.50.150">
    <property type="entry name" value="Vaccinia Virus protein VP39"/>
    <property type="match status" value="1"/>
</dbReference>
<dbReference type="NCBIfam" id="TIGR00479">
    <property type="entry name" value="rumA"/>
    <property type="match status" value="1"/>
</dbReference>
<dbReference type="Gene3D" id="2.40.50.1070">
    <property type="match status" value="1"/>
</dbReference>
<dbReference type="STRING" id="593117.TGAM_1898"/>
<keyword evidence="2 7" id="KW-0489">Methyltransferase</keyword>
<evidence type="ECO:0000256" key="2">
    <source>
        <dbReference type="ARBA" id="ARBA00022603"/>
    </source>
</evidence>
<dbReference type="SUPFAM" id="SSF53335">
    <property type="entry name" value="S-adenosyl-L-methionine-dependent methyltransferases"/>
    <property type="match status" value="1"/>
</dbReference>
<dbReference type="eggNOG" id="arCOG00122">
    <property type="taxonomic scope" value="Archaea"/>
</dbReference>
<keyword evidence="11" id="KW-1185">Reference proteome</keyword>
<dbReference type="PANTHER" id="PTHR11061">
    <property type="entry name" value="RNA M5U METHYLTRANSFERASE"/>
    <property type="match status" value="1"/>
</dbReference>
<evidence type="ECO:0000256" key="3">
    <source>
        <dbReference type="ARBA" id="ARBA00022679"/>
    </source>
</evidence>
<feature type="active site" evidence="8">
    <location>
        <position position="376"/>
    </location>
</feature>
<dbReference type="InterPro" id="IPR010280">
    <property type="entry name" value="U5_MeTrfase_fam"/>
</dbReference>
<keyword evidence="4 7" id="KW-0949">S-adenosyl-L-methionine</keyword>
<dbReference type="SUPFAM" id="SSF50249">
    <property type="entry name" value="Nucleic acid-binding proteins"/>
    <property type="match status" value="1"/>
</dbReference>
<dbReference type="PaxDb" id="593117-TGAM_1898"/>
<evidence type="ECO:0000259" key="9">
    <source>
        <dbReference type="PROSITE" id="PS50926"/>
    </source>
</evidence>
<dbReference type="InterPro" id="IPR012340">
    <property type="entry name" value="NA-bd_OB-fold"/>
</dbReference>
<dbReference type="InterPro" id="IPR029063">
    <property type="entry name" value="SAM-dependent_MTases_sf"/>
</dbReference>
<feature type="binding site" evidence="7">
    <location>
        <position position="349"/>
    </location>
    <ligand>
        <name>S-adenosyl-L-methionine</name>
        <dbReference type="ChEBI" id="CHEBI:59789"/>
    </ligand>
</feature>
<dbReference type="PROSITE" id="PS01231">
    <property type="entry name" value="TRMA_2"/>
    <property type="match status" value="1"/>
</dbReference>
<name>C5A1Y1_THEGJ</name>
<dbReference type="OrthoDB" id="85343at2157"/>
<evidence type="ECO:0000256" key="4">
    <source>
        <dbReference type="ARBA" id="ARBA00022691"/>
    </source>
</evidence>
<keyword evidence="1" id="KW-0479">Metal-binding</keyword>
<evidence type="ECO:0000256" key="5">
    <source>
        <dbReference type="ARBA" id="ARBA00023004"/>
    </source>
</evidence>
<dbReference type="GeneID" id="7988302"/>
<dbReference type="InterPro" id="IPR030391">
    <property type="entry name" value="MeTrfase_TrmA_CS"/>
</dbReference>
<comment type="similarity">
    <text evidence="7">Belongs to the class I-like SAM-binding methyltransferase superfamily. RNA M5U methyltransferase family.</text>
</comment>
<feature type="domain" description="TRAM" evidence="9">
    <location>
        <begin position="1"/>
        <end position="54"/>
    </location>
</feature>
<dbReference type="Gene3D" id="2.40.50.140">
    <property type="entry name" value="Nucleic acid-binding proteins"/>
    <property type="match status" value="1"/>
</dbReference>
<dbReference type="GO" id="GO:0032259">
    <property type="term" value="P:methylation"/>
    <property type="evidence" value="ECO:0007669"/>
    <property type="project" value="UniProtKB-KW"/>
</dbReference>
<dbReference type="GO" id="GO:0006396">
    <property type="term" value="P:RNA processing"/>
    <property type="evidence" value="ECO:0007669"/>
    <property type="project" value="InterPro"/>
</dbReference>
<dbReference type="CDD" id="cd02440">
    <property type="entry name" value="AdoMet_MTases"/>
    <property type="match status" value="1"/>
</dbReference>
<dbReference type="PROSITE" id="PS01230">
    <property type="entry name" value="TRMA_1"/>
    <property type="match status" value="1"/>
</dbReference>
<keyword evidence="3 7" id="KW-0808">Transferase</keyword>
<dbReference type="PATRIC" id="fig|593117.10.peg.1909"/>
<dbReference type="HOGENOM" id="CLU_014689_8_1_2"/>
<organism evidence="10 11">
    <name type="scientific">Thermococcus gammatolerans (strain DSM 15229 / JCM 11827 / EJ3)</name>
    <dbReference type="NCBI Taxonomy" id="593117"/>
    <lineage>
        <taxon>Archaea</taxon>
        <taxon>Methanobacteriati</taxon>
        <taxon>Methanobacteriota</taxon>
        <taxon>Thermococci</taxon>
        <taxon>Thermococcales</taxon>
        <taxon>Thermococcaceae</taxon>
        <taxon>Thermococcus</taxon>
    </lineage>
</organism>
<dbReference type="InterPro" id="IPR002792">
    <property type="entry name" value="TRAM_dom"/>
</dbReference>
<keyword evidence="1" id="KW-0004">4Fe-4S</keyword>
<keyword evidence="6" id="KW-0411">Iron-sulfur</keyword>
<sequence>MTIEGTVRELNEDGLGIVKVGRRRVLVPFSAPGDRVRIERTRKKKRKIIAERFEILEPSPVRKEPQCEYFGRCGGCLLQHLDYRDQLEFKRFKLNAILNEDVEIIPSPKIFGHRNRIDVVISTRGIGFRRYGTWWDVVDIEWCPVFGPSSKRVLKSLREFIEDHEVSLYEIGKNEGLLRYIVIREGKFTGDLMVNLVTGPGELPEDFPQYFDYAESIYWSVNRTPSDVSYGEIERFWGKEFIKEELDGTVYLIHPNSFFQTNSYGAVELLREVAKRAEGGRVLDLYSGVGTFGVYLARKGFSVEGIEINPFAVEMANRNAEINGVEARFRVGADKDVGSLQAYDTVIVDPPRAGLHPKLVKRLVQKGPEKLIYVSCNPKTLARDLNELKSVYTVGGIIGLDMFPHTPHVEVVVELRRQRFN</sequence>
<dbReference type="GO" id="GO:0009451">
    <property type="term" value="P:RNA modification"/>
    <property type="evidence" value="ECO:0007669"/>
    <property type="project" value="UniProtKB-ARBA"/>
</dbReference>
<dbReference type="PANTHER" id="PTHR11061:SF30">
    <property type="entry name" value="TRNA (URACIL(54)-C(5))-METHYLTRANSFERASE"/>
    <property type="match status" value="1"/>
</dbReference>
<dbReference type="PROSITE" id="PS50926">
    <property type="entry name" value="TRAM"/>
    <property type="match status" value="1"/>
</dbReference>
<dbReference type="RefSeq" id="WP_015859507.1">
    <property type="nucleotide sequence ID" value="NC_012804.1"/>
</dbReference>
<accession>C5A1Y1</accession>
<dbReference type="Pfam" id="PF05958">
    <property type="entry name" value="tRNA_U5-meth_tr"/>
    <property type="match status" value="1"/>
</dbReference>
<evidence type="ECO:0000256" key="6">
    <source>
        <dbReference type="ARBA" id="ARBA00023014"/>
    </source>
</evidence>
<dbReference type="SMR" id="C5A1Y1"/>
<evidence type="ECO:0000256" key="8">
    <source>
        <dbReference type="PROSITE-ProRule" id="PRU10015"/>
    </source>
</evidence>
<dbReference type="InterPro" id="IPR048845">
    <property type="entry name" value="RUMT_ARLMC_TRAM_dom"/>
</dbReference>
<dbReference type="KEGG" id="tga:TGAM_1898"/>
<reference evidence="10 11" key="1">
    <citation type="journal article" date="2007" name="Genome Biol.">
        <title>Genome analysis and genome-wide proteomics of Thermococcus gammatolerans, the most radioresistant organism known amongst the Archaea.</title>
        <authorList>
            <person name="Zivanovic Y."/>
            <person name="Armengaud J."/>
            <person name="Lagorce A."/>
            <person name="Leplat C."/>
            <person name="Guerin P."/>
            <person name="Dutertre M."/>
            <person name="Anthouard V."/>
            <person name="Forterre P."/>
            <person name="Wincker P."/>
            <person name="Confalonieri F."/>
        </authorList>
    </citation>
    <scope>NUCLEOTIDE SEQUENCE [LARGE SCALE GENOMIC DNA]</scope>
    <source>
        <strain evidence="11">DSM 15229 / JCM 11827 / EJ3</strain>
    </source>
</reference>